<feature type="compositionally biased region" description="Low complexity" evidence="16">
    <location>
        <begin position="791"/>
        <end position="800"/>
    </location>
</feature>
<reference evidence="18" key="1">
    <citation type="journal article" date="2017" name="Nat. Microbiol.">
        <title>Global analysis of biosynthetic gene clusters reveals vast potential of secondary metabolite production in Penicillium species.</title>
        <authorList>
            <person name="Nielsen J.C."/>
            <person name="Grijseels S."/>
            <person name="Prigent S."/>
            <person name="Ji B."/>
            <person name="Dainat J."/>
            <person name="Nielsen K.F."/>
            <person name="Frisvad J.C."/>
            <person name="Workman M."/>
            <person name="Nielsen J."/>
        </authorList>
    </citation>
    <scope>NUCLEOTIDE SEQUENCE [LARGE SCALE GENOMIC DNA]</scope>
    <source>
        <strain evidence="18">IBT 31811</strain>
    </source>
</reference>
<evidence type="ECO:0000256" key="7">
    <source>
        <dbReference type="ARBA" id="ARBA00022438"/>
    </source>
</evidence>
<dbReference type="GO" id="GO:0008237">
    <property type="term" value="F:metallopeptidase activity"/>
    <property type="evidence" value="ECO:0007669"/>
    <property type="project" value="UniProtKB-KW"/>
</dbReference>
<dbReference type="FunFam" id="3.30.540.30:FF:000004">
    <property type="entry name" value="Dipeptidyl peptidase 3"/>
    <property type="match status" value="1"/>
</dbReference>
<keyword evidence="10" id="KW-0479">Metal-binding</keyword>
<dbReference type="InterPro" id="IPR011333">
    <property type="entry name" value="SKP1/BTB/POZ_sf"/>
</dbReference>
<evidence type="ECO:0000256" key="10">
    <source>
        <dbReference type="ARBA" id="ARBA00022723"/>
    </source>
</evidence>
<dbReference type="FunFam" id="3.30.540.30:FF:000001">
    <property type="entry name" value="Dipeptidyl peptidase 3"/>
    <property type="match status" value="1"/>
</dbReference>
<comment type="similarity">
    <text evidence="4">Belongs to the peptidase M49 family.</text>
</comment>
<dbReference type="GO" id="GO:0008239">
    <property type="term" value="F:dipeptidyl-peptidase activity"/>
    <property type="evidence" value="ECO:0007669"/>
    <property type="project" value="UniProtKB-EC"/>
</dbReference>
<dbReference type="GO" id="GO:0004177">
    <property type="term" value="F:aminopeptidase activity"/>
    <property type="evidence" value="ECO:0007669"/>
    <property type="project" value="UniProtKB-KW"/>
</dbReference>
<dbReference type="Gene3D" id="3.30.540.30">
    <property type="match status" value="2"/>
</dbReference>
<gene>
    <name evidence="17" type="ORF">PENANT_c010G10947</name>
</gene>
<evidence type="ECO:0000313" key="17">
    <source>
        <dbReference type="EMBL" id="OQD85446.1"/>
    </source>
</evidence>
<dbReference type="Pfam" id="PF03571">
    <property type="entry name" value="Peptidase_M49"/>
    <property type="match status" value="1"/>
</dbReference>
<dbReference type="EC" id="3.4.14.4" evidence="5"/>
<sequence>MDDSIKQHYLADSPPTVVRLEVKSHFDTLKDQNLRKYAHFMSRAAFEGTRVTLRQVSPESEPIYDLILSLYHASNGDWNSLAQKTQVSTEDLRFFLEYAGQFLGNCGNYKGFGDSKFIPRIPASALEALASSTAETKAAFRKANSTGGGIYETSEQSMMHLGYTEGGHMTTYYPDSPTISKDEITAIGDLMEKKGLALENTRIRKTPSGDFELLIASGVSSPPVKDRDLGEVETFDLEGDLKGKNLRLVFGDHKEEMAKIAHSIKQAGLNAANDNQKRMLNSYALSFGAGSIEAFKESQRVWVKDQKPALETNLGFVETYRDPHGVRGEWEGFVALVNLERTRAFGTLVDSAESMIPKLPWGTDFEKDTFLSPDFTSLEVLSFACSGLPAGINLPNYDDIRQNLGFKNVSLGNVLSAKAPNEAIPFINEADQDLYRRCRDPAFEVQVGIHELLGHGTGKLLQETAPGEYNFDIKNPPISPVTNKPVSTWYKPGQTWSSVFGSIASSYEECRAECVAMALGCDFGILKIFGFGDGKEDLYGEAGDVLFAAYLSMARAGLVALEFWDPKTQKWGQAHMQARYSILRTFLEAGDDFVKLSYSKEDLSDLEIRLDRSKILTHGRPAVEKYLQKLHVYKSTADIAAGKGLYDDITSVDGWWGTKVRDIVLQNKVPRKIFVQANTILEGDQVTLKEYEPTLEGLIQSFAERKCEKRQTSQLLNLVLGVFTSDQIAREPQDSFWVIQTVTPESLQAKLSTVSRETPPSHSSNTACPHPPANSPEEHDDYHIAPPPHSPAASASSSSSPNPPPFSSLFFATSPDPNRANKVTEPGPAYHPAVAPPPPVEASLEPAPSSAVVADTKASFSEPKNEGPGKSSDDGEPPPPYEEGYSPLESFTYVMAAAGGASSIITQVQQTGGPPINTLGDIGGDEHITLDLRGTRFTLSRDELLTLPEFVLLSLFPNGLLPDGHATTNGFHDSDVYAVDYDPASLQYMLDFFRTVAQTIPSSLPSGSTSPEMEMPDAMQGSARDMLQDRAGIIVLREDLDFYVIPPRPEIGHEEMLEVKRAAGRSLLRQDGIFSGLRKSEEIGSTEQHLIEMLTAGGFDREDQWGHRAPEPNKAVICSLALAKLRTDIRGDLSNNNAVGMAQKLLLFWRKPARRCWWEGIELDDVEGVEGQVKVWIRRVWTLEMSVIGLR</sequence>
<evidence type="ECO:0000256" key="2">
    <source>
        <dbReference type="ARBA" id="ARBA00001947"/>
    </source>
</evidence>
<dbReference type="GO" id="GO:0046872">
    <property type="term" value="F:metal ion binding"/>
    <property type="evidence" value="ECO:0007669"/>
    <property type="project" value="UniProtKB-KW"/>
</dbReference>
<evidence type="ECO:0000256" key="1">
    <source>
        <dbReference type="ARBA" id="ARBA00001336"/>
    </source>
</evidence>
<organism evidence="17 18">
    <name type="scientific">Penicillium antarcticum</name>
    <dbReference type="NCBI Taxonomy" id="416450"/>
    <lineage>
        <taxon>Eukaryota</taxon>
        <taxon>Fungi</taxon>
        <taxon>Dikarya</taxon>
        <taxon>Ascomycota</taxon>
        <taxon>Pezizomycotina</taxon>
        <taxon>Eurotiomycetes</taxon>
        <taxon>Eurotiomycetidae</taxon>
        <taxon>Eurotiales</taxon>
        <taxon>Aspergillaceae</taxon>
        <taxon>Penicillium</taxon>
    </lineage>
</organism>
<evidence type="ECO:0000256" key="13">
    <source>
        <dbReference type="ARBA" id="ARBA00023049"/>
    </source>
</evidence>
<keyword evidence="9" id="KW-0645">Protease</keyword>
<evidence type="ECO:0000256" key="11">
    <source>
        <dbReference type="ARBA" id="ARBA00022801"/>
    </source>
</evidence>
<keyword evidence="7" id="KW-0031">Aminopeptidase</keyword>
<comment type="subcellular location">
    <subcellularLocation>
        <location evidence="3">Cytoplasm</location>
    </subcellularLocation>
</comment>
<feature type="compositionally biased region" description="Polar residues" evidence="16">
    <location>
        <begin position="749"/>
        <end position="767"/>
    </location>
</feature>
<evidence type="ECO:0000313" key="18">
    <source>
        <dbReference type="Proteomes" id="UP000191672"/>
    </source>
</evidence>
<evidence type="ECO:0000256" key="14">
    <source>
        <dbReference type="ARBA" id="ARBA00031288"/>
    </source>
</evidence>
<keyword evidence="12" id="KW-0862">Zinc</keyword>
<keyword evidence="8" id="KW-0963">Cytoplasm</keyword>
<keyword evidence="18" id="KW-1185">Reference proteome</keyword>
<evidence type="ECO:0000256" key="3">
    <source>
        <dbReference type="ARBA" id="ARBA00004496"/>
    </source>
</evidence>
<evidence type="ECO:0000256" key="8">
    <source>
        <dbReference type="ARBA" id="ARBA00022490"/>
    </source>
</evidence>
<evidence type="ECO:0000256" key="9">
    <source>
        <dbReference type="ARBA" id="ARBA00022670"/>
    </source>
</evidence>
<dbReference type="EMBL" id="MDYN01000010">
    <property type="protein sequence ID" value="OQD85446.1"/>
    <property type="molecule type" value="Genomic_DNA"/>
</dbReference>
<protein>
    <recommendedName>
        <fullName evidence="6">Dipeptidyl peptidase 3</fullName>
        <ecNumber evidence="5">3.4.14.4</ecNumber>
    </recommendedName>
    <alternativeName>
        <fullName evidence="14">Dipeptidyl aminopeptidase III</fullName>
    </alternativeName>
    <alternativeName>
        <fullName evidence="15">Dipeptidyl peptidase III</fullName>
    </alternativeName>
</protein>
<dbReference type="AlphaFoldDB" id="A0A1V6Q9H0"/>
<keyword evidence="13" id="KW-0482">Metalloprotease</keyword>
<dbReference type="SUPFAM" id="SSF54695">
    <property type="entry name" value="POZ domain"/>
    <property type="match status" value="1"/>
</dbReference>
<dbReference type="GO" id="GO:0006508">
    <property type="term" value="P:proteolysis"/>
    <property type="evidence" value="ECO:0007669"/>
    <property type="project" value="UniProtKB-KW"/>
</dbReference>
<comment type="caution">
    <text evidence="17">The sequence shown here is derived from an EMBL/GenBank/DDBJ whole genome shotgun (WGS) entry which is preliminary data.</text>
</comment>
<dbReference type="InterPro" id="IPR039461">
    <property type="entry name" value="Peptidase_M49"/>
</dbReference>
<dbReference type="FunFam" id="3.30.540.30:FF:000002">
    <property type="entry name" value="Dipeptidyl peptidase 3"/>
    <property type="match status" value="1"/>
</dbReference>
<dbReference type="PANTHER" id="PTHR23422">
    <property type="entry name" value="DIPEPTIDYL PEPTIDASE III-RELATED"/>
    <property type="match status" value="1"/>
</dbReference>
<dbReference type="Proteomes" id="UP000191672">
    <property type="component" value="Unassembled WGS sequence"/>
</dbReference>
<keyword evidence="11" id="KW-0378">Hydrolase</keyword>
<evidence type="ECO:0000256" key="6">
    <source>
        <dbReference type="ARBA" id="ARBA00014713"/>
    </source>
</evidence>
<dbReference type="GO" id="GO:0005737">
    <property type="term" value="C:cytoplasm"/>
    <property type="evidence" value="ECO:0007669"/>
    <property type="project" value="UniProtKB-SubCell"/>
</dbReference>
<feature type="compositionally biased region" description="Low complexity" evidence="16">
    <location>
        <begin position="841"/>
        <end position="854"/>
    </location>
</feature>
<comment type="catalytic activity">
    <reaction evidence="1">
        <text>Release of an N-terminal dipeptide from a peptide comprising four or more residues, with broad specificity. Also acts on dipeptidyl 2-naphthylamides.</text>
        <dbReference type="EC" id="3.4.14.4"/>
    </reaction>
</comment>
<name>A0A1V6Q9H0_9EURO</name>
<evidence type="ECO:0000256" key="15">
    <source>
        <dbReference type="ARBA" id="ARBA00032119"/>
    </source>
</evidence>
<evidence type="ECO:0000256" key="5">
    <source>
        <dbReference type="ARBA" id="ARBA00012063"/>
    </source>
</evidence>
<feature type="region of interest" description="Disordered" evidence="16">
    <location>
        <begin position="749"/>
        <end position="886"/>
    </location>
</feature>
<evidence type="ECO:0000256" key="4">
    <source>
        <dbReference type="ARBA" id="ARBA00010200"/>
    </source>
</evidence>
<accession>A0A1V6Q9H0</accession>
<dbReference type="PANTHER" id="PTHR23422:SF11">
    <property type="entry name" value="DIPEPTIDYL PEPTIDASE 3"/>
    <property type="match status" value="1"/>
</dbReference>
<evidence type="ECO:0000256" key="16">
    <source>
        <dbReference type="SAM" id="MobiDB-lite"/>
    </source>
</evidence>
<comment type="cofactor">
    <cofactor evidence="2">
        <name>Zn(2+)</name>
        <dbReference type="ChEBI" id="CHEBI:29105"/>
    </cofactor>
</comment>
<evidence type="ECO:0000256" key="12">
    <source>
        <dbReference type="ARBA" id="ARBA00022833"/>
    </source>
</evidence>
<dbReference type="STRING" id="416450.A0A1V6Q9H0"/>
<proteinExistence type="inferred from homology"/>
<feature type="compositionally biased region" description="Basic and acidic residues" evidence="16">
    <location>
        <begin position="863"/>
        <end position="873"/>
    </location>
</feature>